<dbReference type="EMBL" id="JALIRP010000007">
    <property type="protein sequence ID" value="MCJ8013697.1"/>
    <property type="molecule type" value="Genomic_DNA"/>
</dbReference>
<evidence type="ECO:0000313" key="2">
    <source>
        <dbReference type="Proteomes" id="UP001139347"/>
    </source>
</evidence>
<dbReference type="RefSeq" id="WP_244727422.1">
    <property type="nucleotide sequence ID" value="NZ_JALIRP010000007.1"/>
</dbReference>
<sequence length="223" mass="25347">MDNYSLFVDTAGHKANFDSASFTGLMNQVKSMYDDHIVTMDFRNKAYFRTIHINSPWDYLVSSKEYGENMKFYMKPHAQDTTAGGYFRPYKSISMNSNSKVKAEAWDFIKFMMSGEIETPPTKAGFPINKKAFAKKIQQLKDEGTVKAYEEGPLHGMAIKVDQAKLDQLESLVEGAIHQVEYKSAKVQEMIVKESKAFFAGQKSADDVARLIQNKVTTYLNEQ</sequence>
<proteinExistence type="predicted"/>
<dbReference type="SUPFAM" id="SSF53850">
    <property type="entry name" value="Periplasmic binding protein-like II"/>
    <property type="match status" value="1"/>
</dbReference>
<organism evidence="1 2">
    <name type="scientific">Paenibacillus mangrovi</name>
    <dbReference type="NCBI Taxonomy" id="2931978"/>
    <lineage>
        <taxon>Bacteria</taxon>
        <taxon>Bacillati</taxon>
        <taxon>Bacillota</taxon>
        <taxon>Bacilli</taxon>
        <taxon>Bacillales</taxon>
        <taxon>Paenibacillaceae</taxon>
        <taxon>Paenibacillus</taxon>
    </lineage>
</organism>
<name>A0A9X2B6D7_9BACL</name>
<dbReference type="AlphaFoldDB" id="A0A9X2B6D7"/>
<dbReference type="Gene3D" id="3.40.190.10">
    <property type="entry name" value="Periplasmic binding protein-like II"/>
    <property type="match status" value="1"/>
</dbReference>
<comment type="caution">
    <text evidence="1">The sequence shown here is derived from an EMBL/GenBank/DDBJ whole genome shotgun (WGS) entry which is preliminary data.</text>
</comment>
<reference evidence="1" key="1">
    <citation type="submission" date="2022-04" db="EMBL/GenBank/DDBJ databases">
        <title>Paenibacillus mangrovi sp. nov., a novel endophytic bacterium isolated from bark of Kandelia candel.</title>
        <authorList>
            <person name="Tuo L."/>
        </authorList>
    </citation>
    <scope>NUCLEOTIDE SEQUENCE</scope>
    <source>
        <strain evidence="1">KQZ6P-2</strain>
    </source>
</reference>
<protein>
    <submittedName>
        <fullName evidence="1">Uncharacterized protein</fullName>
    </submittedName>
</protein>
<evidence type="ECO:0000313" key="1">
    <source>
        <dbReference type="EMBL" id="MCJ8013697.1"/>
    </source>
</evidence>
<dbReference type="Proteomes" id="UP001139347">
    <property type="component" value="Unassembled WGS sequence"/>
</dbReference>
<gene>
    <name evidence="1" type="ORF">MUG84_18385</name>
</gene>
<accession>A0A9X2B6D7</accession>
<keyword evidence="2" id="KW-1185">Reference proteome</keyword>